<accession>A0ABN9PLU4</accession>
<dbReference type="Proteomes" id="UP001189429">
    <property type="component" value="Unassembled WGS sequence"/>
</dbReference>
<reference evidence="2" key="1">
    <citation type="submission" date="2023-10" db="EMBL/GenBank/DDBJ databases">
        <authorList>
            <person name="Chen Y."/>
            <person name="Shah S."/>
            <person name="Dougan E. K."/>
            <person name="Thang M."/>
            <person name="Chan C."/>
        </authorList>
    </citation>
    <scope>NUCLEOTIDE SEQUENCE [LARGE SCALE GENOMIC DNA]</scope>
</reference>
<feature type="region of interest" description="Disordered" evidence="1">
    <location>
        <begin position="119"/>
        <end position="141"/>
    </location>
</feature>
<proteinExistence type="predicted"/>
<evidence type="ECO:0000313" key="2">
    <source>
        <dbReference type="EMBL" id="CAK0792663.1"/>
    </source>
</evidence>
<name>A0ABN9PLU4_9DINO</name>
<keyword evidence="3" id="KW-1185">Reference proteome</keyword>
<protein>
    <submittedName>
        <fullName evidence="2">Uncharacterized protein</fullName>
    </submittedName>
</protein>
<evidence type="ECO:0000256" key="1">
    <source>
        <dbReference type="SAM" id="MobiDB-lite"/>
    </source>
</evidence>
<comment type="caution">
    <text evidence="2">The sequence shown here is derived from an EMBL/GenBank/DDBJ whole genome shotgun (WGS) entry which is preliminary data.</text>
</comment>
<gene>
    <name evidence="2" type="ORF">PCOR1329_LOCUS3171</name>
</gene>
<evidence type="ECO:0000313" key="3">
    <source>
        <dbReference type="Proteomes" id="UP001189429"/>
    </source>
</evidence>
<organism evidence="2 3">
    <name type="scientific">Prorocentrum cordatum</name>
    <dbReference type="NCBI Taxonomy" id="2364126"/>
    <lineage>
        <taxon>Eukaryota</taxon>
        <taxon>Sar</taxon>
        <taxon>Alveolata</taxon>
        <taxon>Dinophyceae</taxon>
        <taxon>Prorocentrales</taxon>
        <taxon>Prorocentraceae</taxon>
        <taxon>Prorocentrum</taxon>
    </lineage>
</organism>
<sequence>MGAPHTCKSGARSECMVGMYIVQVVTAYIKSSASMASVPLGPRSPIQTCLKSSKGKSFRSSCSQARPTNTKVHARPAPRTTMTSVALPRPVPRAAASEIASTESPRHCFVRLMMAAPMPTPSLARSCPGRRSGDPGPSKGR</sequence>
<dbReference type="EMBL" id="CAUYUJ010000805">
    <property type="protein sequence ID" value="CAK0792663.1"/>
    <property type="molecule type" value="Genomic_DNA"/>
</dbReference>
<feature type="region of interest" description="Disordered" evidence="1">
    <location>
        <begin position="56"/>
        <end position="83"/>
    </location>
</feature>